<evidence type="ECO:0000256" key="2">
    <source>
        <dbReference type="ARBA" id="ARBA00001971"/>
    </source>
</evidence>
<dbReference type="GO" id="GO:0005524">
    <property type="term" value="F:ATP binding"/>
    <property type="evidence" value="ECO:0007669"/>
    <property type="project" value="UniProtKB-KW"/>
</dbReference>
<comment type="function">
    <text evidence="12">Putative oxygen sensor; modulates the activity of FixJ, a transcriptional activator of nitrogen fixation fixK gene. FixL probably acts as a kinase that phosphorylates FixJ.</text>
</comment>
<evidence type="ECO:0000256" key="5">
    <source>
        <dbReference type="ARBA" id="ARBA00022617"/>
    </source>
</evidence>
<dbReference type="InterPro" id="IPR035965">
    <property type="entry name" value="PAS-like_dom_sf"/>
</dbReference>
<gene>
    <name evidence="17" type="ORF">CYD53_102410</name>
</gene>
<evidence type="ECO:0000256" key="8">
    <source>
        <dbReference type="ARBA" id="ARBA00022777"/>
    </source>
</evidence>
<dbReference type="PROSITE" id="PS50109">
    <property type="entry name" value="HIS_KIN"/>
    <property type="match status" value="1"/>
</dbReference>
<dbReference type="EMBL" id="PQFZ01000002">
    <property type="protein sequence ID" value="POR55520.1"/>
    <property type="molecule type" value="Genomic_DNA"/>
</dbReference>
<dbReference type="InterPro" id="IPR000014">
    <property type="entry name" value="PAS"/>
</dbReference>
<name>A0A2S4ML99_9HYPH</name>
<evidence type="ECO:0000256" key="7">
    <source>
        <dbReference type="ARBA" id="ARBA00022741"/>
    </source>
</evidence>
<dbReference type="EC" id="2.7.13.3" evidence="3"/>
<dbReference type="Gene3D" id="3.30.565.10">
    <property type="entry name" value="Histidine kinase-like ATPase, C-terminal domain"/>
    <property type="match status" value="1"/>
</dbReference>
<evidence type="ECO:0000256" key="6">
    <source>
        <dbReference type="ARBA" id="ARBA00022679"/>
    </source>
</evidence>
<evidence type="ECO:0000256" key="3">
    <source>
        <dbReference type="ARBA" id="ARBA00012438"/>
    </source>
</evidence>
<dbReference type="AlphaFoldDB" id="A0A2S4ML99"/>
<reference evidence="17 18" key="1">
    <citation type="submission" date="2018-01" db="EMBL/GenBank/DDBJ databases">
        <title>Genomic Encyclopedia of Type Strains, Phase III (KMG-III): the genomes of soil and plant-associated and newly described type strains.</title>
        <authorList>
            <person name="Whitman W."/>
        </authorList>
    </citation>
    <scope>NUCLEOTIDE SEQUENCE [LARGE SCALE GENOMIC DNA]</scope>
    <source>
        <strain evidence="17 18">1131</strain>
    </source>
</reference>
<keyword evidence="10" id="KW-0408">Iron</keyword>
<keyword evidence="4" id="KW-0597">Phosphoprotein</keyword>
<evidence type="ECO:0000256" key="10">
    <source>
        <dbReference type="ARBA" id="ARBA00023004"/>
    </source>
</evidence>
<keyword evidence="11" id="KW-0902">Two-component regulatory system</keyword>
<dbReference type="InterPro" id="IPR005467">
    <property type="entry name" value="His_kinase_dom"/>
</dbReference>
<dbReference type="GO" id="GO:0000155">
    <property type="term" value="F:phosphorelay sensor kinase activity"/>
    <property type="evidence" value="ECO:0007669"/>
    <property type="project" value="InterPro"/>
</dbReference>
<dbReference type="Gene3D" id="6.10.250.2580">
    <property type="match status" value="1"/>
</dbReference>
<dbReference type="Pfam" id="PF00989">
    <property type="entry name" value="PAS"/>
    <property type="match status" value="2"/>
</dbReference>
<protein>
    <recommendedName>
        <fullName evidence="13">Sensor protein FixL</fullName>
        <ecNumber evidence="3">2.7.13.3</ecNumber>
    </recommendedName>
</protein>
<feature type="domain" description="PAS" evidence="15">
    <location>
        <begin position="142"/>
        <end position="212"/>
    </location>
</feature>
<comment type="catalytic activity">
    <reaction evidence="1">
        <text>ATP + protein L-histidine = ADP + protein N-phospho-L-histidine.</text>
        <dbReference type="EC" id="2.7.13.3"/>
    </reaction>
</comment>
<evidence type="ECO:0000256" key="13">
    <source>
        <dbReference type="ARBA" id="ARBA00070616"/>
    </source>
</evidence>
<evidence type="ECO:0000256" key="1">
    <source>
        <dbReference type="ARBA" id="ARBA00000085"/>
    </source>
</evidence>
<dbReference type="CDD" id="cd00130">
    <property type="entry name" value="PAS"/>
    <property type="match status" value="2"/>
</dbReference>
<dbReference type="CDD" id="cd00082">
    <property type="entry name" value="HisKA"/>
    <property type="match status" value="1"/>
</dbReference>
<sequence length="513" mass="56589">MASDTEAGSEAQTLASPAKLLVEAVSDIGLLMIDADGLIASWNAGAERISGWRENEMLGRHFSTFFTPGDISAGKPEAELGKARQFGRTEEYGLRVRKDGSHFSAHVTITPLRDRSGAIYGFAKVMRDITEQMAAEGRLKAREAHLRSILETIPDAMIVIDEQGIIQSFSTAAVRQFSYEPAEVVGKNIKILMPGPYREQHDGYLHRYLTTGERRIIGTGRVVVGQRKDGSTFPMELSVGEMHSGGSRYFTGFIRDLTERRQTETRLQELQAELVHVSRFTALGEMASTLAHEINQPLTAIANYLKGCHRILQRMEGDQVALLRDGVNQAADQALRAGHIIRHLREFVARGESERQVEALPKLIEEASALALVGAKEKGVRIIYRFDENAPLVLVDRIQIQQVLLNLIRNAIESMQDRSRRELVVATRADLLEKLVEVSVSDTGAGISPDIADQLFQPFVTTKKQGMGVGLSICRTIVESHGGRIWVASIPGTGTTFSFTLRSVDPEEMADGK</sequence>
<proteinExistence type="predicted"/>
<dbReference type="PRINTS" id="PR00344">
    <property type="entry name" value="BCTRLSENSOR"/>
</dbReference>
<dbReference type="FunFam" id="3.30.450.20:FF:000060">
    <property type="entry name" value="Sensor protein FixL"/>
    <property type="match status" value="1"/>
</dbReference>
<dbReference type="SMART" id="SM00086">
    <property type="entry name" value="PAC"/>
    <property type="match status" value="2"/>
</dbReference>
<evidence type="ECO:0000256" key="4">
    <source>
        <dbReference type="ARBA" id="ARBA00022553"/>
    </source>
</evidence>
<evidence type="ECO:0000259" key="14">
    <source>
        <dbReference type="PROSITE" id="PS50109"/>
    </source>
</evidence>
<dbReference type="InterPro" id="IPR003661">
    <property type="entry name" value="HisK_dim/P_dom"/>
</dbReference>
<dbReference type="InterPro" id="IPR001610">
    <property type="entry name" value="PAC"/>
</dbReference>
<dbReference type="InterPro" id="IPR003594">
    <property type="entry name" value="HATPase_dom"/>
</dbReference>
<feature type="domain" description="PAC" evidence="16">
    <location>
        <begin position="210"/>
        <end position="269"/>
    </location>
</feature>
<dbReference type="InterPro" id="IPR036890">
    <property type="entry name" value="HATPase_C_sf"/>
</dbReference>
<dbReference type="PROSITE" id="PS50112">
    <property type="entry name" value="PAS"/>
    <property type="match status" value="2"/>
</dbReference>
<dbReference type="Gene3D" id="1.10.287.130">
    <property type="match status" value="1"/>
</dbReference>
<accession>A0A2S4ML99</accession>
<dbReference type="InterPro" id="IPR036097">
    <property type="entry name" value="HisK_dim/P_sf"/>
</dbReference>
<dbReference type="PROSITE" id="PS50113">
    <property type="entry name" value="PAC"/>
    <property type="match status" value="2"/>
</dbReference>
<evidence type="ECO:0000256" key="12">
    <source>
        <dbReference type="ARBA" id="ARBA00059827"/>
    </source>
</evidence>
<dbReference type="SMART" id="SM00388">
    <property type="entry name" value="HisKA"/>
    <property type="match status" value="1"/>
</dbReference>
<dbReference type="RefSeq" id="WP_281261242.1">
    <property type="nucleotide sequence ID" value="NZ_PQFZ01000002.1"/>
</dbReference>
<keyword evidence="18" id="KW-1185">Reference proteome</keyword>
<evidence type="ECO:0000313" key="18">
    <source>
        <dbReference type="Proteomes" id="UP000236919"/>
    </source>
</evidence>
<evidence type="ECO:0000259" key="16">
    <source>
        <dbReference type="PROSITE" id="PS50113"/>
    </source>
</evidence>
<keyword evidence="7" id="KW-0547">Nucleotide-binding</keyword>
<keyword evidence="5" id="KW-0349">Heme</keyword>
<dbReference type="Gene3D" id="3.30.450.20">
    <property type="entry name" value="PAS domain"/>
    <property type="match status" value="2"/>
</dbReference>
<dbReference type="SMART" id="SM00387">
    <property type="entry name" value="HATPase_c"/>
    <property type="match status" value="1"/>
</dbReference>
<feature type="domain" description="PAC" evidence="16">
    <location>
        <begin position="88"/>
        <end position="141"/>
    </location>
</feature>
<dbReference type="PANTHER" id="PTHR43065:SF10">
    <property type="entry name" value="PEROXIDE STRESS-ACTIVATED HISTIDINE KINASE MAK3"/>
    <property type="match status" value="1"/>
</dbReference>
<dbReference type="SUPFAM" id="SSF55874">
    <property type="entry name" value="ATPase domain of HSP90 chaperone/DNA topoisomerase II/histidine kinase"/>
    <property type="match status" value="1"/>
</dbReference>
<dbReference type="PANTHER" id="PTHR43065">
    <property type="entry name" value="SENSOR HISTIDINE KINASE"/>
    <property type="match status" value="1"/>
</dbReference>
<keyword evidence="9" id="KW-0067">ATP-binding</keyword>
<comment type="caution">
    <text evidence="17">The sequence shown here is derived from an EMBL/GenBank/DDBJ whole genome shotgun (WGS) entry which is preliminary data.</text>
</comment>
<dbReference type="SUPFAM" id="SSF55785">
    <property type="entry name" value="PYP-like sensor domain (PAS domain)"/>
    <property type="match status" value="2"/>
</dbReference>
<keyword evidence="5" id="KW-0479">Metal-binding</keyword>
<dbReference type="Pfam" id="PF02518">
    <property type="entry name" value="HATPase_c"/>
    <property type="match status" value="1"/>
</dbReference>
<dbReference type="GO" id="GO:0006355">
    <property type="term" value="P:regulation of DNA-templated transcription"/>
    <property type="evidence" value="ECO:0007669"/>
    <property type="project" value="InterPro"/>
</dbReference>
<dbReference type="InterPro" id="IPR000700">
    <property type="entry name" value="PAS-assoc_C"/>
</dbReference>
<evidence type="ECO:0000256" key="9">
    <source>
        <dbReference type="ARBA" id="ARBA00022840"/>
    </source>
</evidence>
<dbReference type="NCBIfam" id="TIGR00229">
    <property type="entry name" value="sensory_box"/>
    <property type="match status" value="2"/>
</dbReference>
<feature type="domain" description="Histidine kinase" evidence="14">
    <location>
        <begin position="289"/>
        <end position="505"/>
    </location>
</feature>
<keyword evidence="8 17" id="KW-0418">Kinase</keyword>
<evidence type="ECO:0000259" key="15">
    <source>
        <dbReference type="PROSITE" id="PS50112"/>
    </source>
</evidence>
<dbReference type="Pfam" id="PF00512">
    <property type="entry name" value="HisKA"/>
    <property type="match status" value="1"/>
</dbReference>
<dbReference type="SMART" id="SM00091">
    <property type="entry name" value="PAS"/>
    <property type="match status" value="2"/>
</dbReference>
<evidence type="ECO:0000313" key="17">
    <source>
        <dbReference type="EMBL" id="POR55520.1"/>
    </source>
</evidence>
<dbReference type="Proteomes" id="UP000236919">
    <property type="component" value="Unassembled WGS sequence"/>
</dbReference>
<evidence type="ECO:0000256" key="11">
    <source>
        <dbReference type="ARBA" id="ARBA00023012"/>
    </source>
</evidence>
<comment type="cofactor">
    <cofactor evidence="2">
        <name>heme</name>
        <dbReference type="ChEBI" id="CHEBI:30413"/>
    </cofactor>
</comment>
<dbReference type="InterPro" id="IPR004358">
    <property type="entry name" value="Sig_transdc_His_kin-like_C"/>
</dbReference>
<dbReference type="SUPFAM" id="SSF47384">
    <property type="entry name" value="Homodimeric domain of signal transducing histidine kinase"/>
    <property type="match status" value="1"/>
</dbReference>
<dbReference type="InterPro" id="IPR013767">
    <property type="entry name" value="PAS_fold"/>
</dbReference>
<organism evidence="17 18">
    <name type="scientific">Bosea psychrotolerans</name>
    <dbReference type="NCBI Taxonomy" id="1871628"/>
    <lineage>
        <taxon>Bacteria</taxon>
        <taxon>Pseudomonadati</taxon>
        <taxon>Pseudomonadota</taxon>
        <taxon>Alphaproteobacteria</taxon>
        <taxon>Hyphomicrobiales</taxon>
        <taxon>Boseaceae</taxon>
        <taxon>Bosea</taxon>
    </lineage>
</organism>
<feature type="domain" description="PAS" evidence="15">
    <location>
        <begin position="30"/>
        <end position="70"/>
    </location>
</feature>
<keyword evidence="6" id="KW-0808">Transferase</keyword>